<reference evidence="3" key="2">
    <citation type="submission" date="2024-06" db="UniProtKB">
        <authorList>
            <consortium name="EnsemblMetazoa"/>
        </authorList>
    </citation>
    <scope>IDENTIFICATION</scope>
</reference>
<evidence type="ECO:0000313" key="4">
    <source>
        <dbReference type="Proteomes" id="UP000007879"/>
    </source>
</evidence>
<organism evidence="3 4">
    <name type="scientific">Amphimedon queenslandica</name>
    <name type="common">Sponge</name>
    <dbReference type="NCBI Taxonomy" id="400682"/>
    <lineage>
        <taxon>Eukaryota</taxon>
        <taxon>Metazoa</taxon>
        <taxon>Porifera</taxon>
        <taxon>Demospongiae</taxon>
        <taxon>Heteroscleromorpha</taxon>
        <taxon>Haplosclerida</taxon>
        <taxon>Niphatidae</taxon>
        <taxon>Amphimedon</taxon>
    </lineage>
</organism>
<keyword evidence="4" id="KW-1185">Reference proteome</keyword>
<dbReference type="RefSeq" id="XP_003386645.2">
    <property type="nucleotide sequence ID" value="XM_003386597.3"/>
</dbReference>
<dbReference type="Proteomes" id="UP000007879">
    <property type="component" value="Unassembled WGS sequence"/>
</dbReference>
<dbReference type="AlphaFoldDB" id="A0AAN0IE63"/>
<sequence length="516" mass="58333">MAAERDGAVSLVPIPCVSINELMELKTGALLKKEDIPPKSSKRAKKRTTPVGRMTAPTAHEREKILKESKMRNAKPTTTLHFTTFKFKVQPTVMPRFNPPSTAPGSAGKFPLYPSSSPSRYAPSIFSPLHRKSIAKSRELGTTSSETKKEILTIEAVSVSAEEEAERFVAAASAPQHTTEEVIEMLEKDLDRKEESAHNSEATCTCTCMRDEEAEEEFADELDDVVPPLQDEASEHTLAQRKWTLHRRSTLCIDDEVVNFSADIDKKTKAILNKCRGGLKNSLIFILQYMYMYTCKGEMKIDELEHIPSWMKNEYEDMVLELDAITYYVHRQAERSLQHYTPKSVVLISSTVPKSRQLLLALKPGVLGLIYVMKINYSKLKALLNSYMVGAKARRLVFVCKGGPGYFYILKSNPITPVKLLADINLLRFWKGVGSNMSKIYINPSVVHLMECNVNGNSQGEELLSNLESTMFCHKVKVESPLELEPKGRDMISAYFVPEKFKTWKSRRYSKVQLYK</sequence>
<accession>A0AAN0IE63</accession>
<proteinExistence type="predicted"/>
<reference evidence="4" key="1">
    <citation type="journal article" date="2010" name="Nature">
        <title>The Amphimedon queenslandica genome and the evolution of animal complexity.</title>
        <authorList>
            <person name="Srivastava M."/>
            <person name="Simakov O."/>
            <person name="Chapman J."/>
            <person name="Fahey B."/>
            <person name="Gauthier M.E."/>
            <person name="Mitros T."/>
            <person name="Richards G.S."/>
            <person name="Conaco C."/>
            <person name="Dacre M."/>
            <person name="Hellsten U."/>
            <person name="Larroux C."/>
            <person name="Putnam N.H."/>
            <person name="Stanke M."/>
            <person name="Adamska M."/>
            <person name="Darling A."/>
            <person name="Degnan S.M."/>
            <person name="Oakley T.H."/>
            <person name="Plachetzki D.C."/>
            <person name="Zhai Y."/>
            <person name="Adamski M."/>
            <person name="Calcino A."/>
            <person name="Cummins S.F."/>
            <person name="Goodstein D.M."/>
            <person name="Harris C."/>
            <person name="Jackson D.J."/>
            <person name="Leys S.P."/>
            <person name="Shu S."/>
            <person name="Woodcroft B.J."/>
            <person name="Vervoort M."/>
            <person name="Kosik K.S."/>
            <person name="Manning G."/>
            <person name="Degnan B.M."/>
            <person name="Rokhsar D.S."/>
        </authorList>
    </citation>
    <scope>NUCLEOTIDE SEQUENCE [LARGE SCALE GENOMIC DNA]</scope>
</reference>
<dbReference type="InterPro" id="IPR033374">
    <property type="entry name" value="NSMF"/>
</dbReference>
<feature type="region of interest" description="Disordered" evidence="2">
    <location>
        <begin position="33"/>
        <end position="55"/>
    </location>
</feature>
<dbReference type="EnsemblMetazoa" id="XM_003386597.3">
    <property type="protein sequence ID" value="XP_003386645.2"/>
    <property type="gene ID" value="LOC100634565"/>
</dbReference>
<evidence type="ECO:0000313" key="3">
    <source>
        <dbReference type="EnsemblMetazoa" id="XP_003386645.2"/>
    </source>
</evidence>
<evidence type="ECO:0000256" key="1">
    <source>
        <dbReference type="SAM" id="Coils"/>
    </source>
</evidence>
<feature type="coiled-coil region" evidence="1">
    <location>
        <begin position="176"/>
        <end position="203"/>
    </location>
</feature>
<evidence type="ECO:0000256" key="2">
    <source>
        <dbReference type="SAM" id="MobiDB-lite"/>
    </source>
</evidence>
<dbReference type="KEGG" id="aqu:100634565"/>
<dbReference type="GeneID" id="100634565"/>
<name>A0AAN0IE63_AMPQE</name>
<dbReference type="PANTHER" id="PTHR32061">
    <property type="entry name" value="NMDA RECEPTOR SYNAPTONUCLEAR SIGNALING AND NEURONAL MIGRATION FACTOR"/>
    <property type="match status" value="1"/>
</dbReference>
<keyword evidence="1" id="KW-0175">Coiled coil</keyword>
<protein>
    <submittedName>
        <fullName evidence="3">Uncharacterized protein</fullName>
    </submittedName>
</protein>